<sequence length="148" mass="16471">MSVHRTTVTGRKGLTWMFREIKEQRPRPSALIGSSTGRAEKEAGAQEEEGLNEEEEEEGKESSGEEDHSRQPPHHCRDNDDDQPPESRGSKGSGDSRKDGESGGREEGFPPDSLDAQRRGGDLSSRVASGEEFVYTDWNKPRCILVTW</sequence>
<reference evidence="2" key="1">
    <citation type="submission" date="2014-11" db="EMBL/GenBank/DDBJ databases">
        <authorList>
            <person name="Otto D Thomas"/>
            <person name="Naeem Raeece"/>
        </authorList>
    </citation>
    <scope>NUCLEOTIDE SEQUENCE</scope>
</reference>
<feature type="compositionally biased region" description="Acidic residues" evidence="1">
    <location>
        <begin position="45"/>
        <end position="59"/>
    </location>
</feature>
<feature type="compositionally biased region" description="Basic and acidic residues" evidence="1">
    <location>
        <begin position="60"/>
        <end position="78"/>
    </location>
</feature>
<protein>
    <submittedName>
        <fullName evidence="2">Uncharacterized protein</fullName>
    </submittedName>
</protein>
<name>A0A0G4F0H1_9ALVE</name>
<evidence type="ECO:0000313" key="2">
    <source>
        <dbReference type="EMBL" id="CEM05084.1"/>
    </source>
</evidence>
<dbReference type="AlphaFoldDB" id="A0A0G4F0H1"/>
<evidence type="ECO:0000256" key="1">
    <source>
        <dbReference type="SAM" id="MobiDB-lite"/>
    </source>
</evidence>
<accession>A0A0G4F0H1</accession>
<proteinExistence type="predicted"/>
<organism evidence="2">
    <name type="scientific">Chromera velia CCMP2878</name>
    <dbReference type="NCBI Taxonomy" id="1169474"/>
    <lineage>
        <taxon>Eukaryota</taxon>
        <taxon>Sar</taxon>
        <taxon>Alveolata</taxon>
        <taxon>Colpodellida</taxon>
        <taxon>Chromeraceae</taxon>
        <taxon>Chromera</taxon>
    </lineage>
</organism>
<feature type="compositionally biased region" description="Basic and acidic residues" evidence="1">
    <location>
        <begin position="94"/>
        <end position="108"/>
    </location>
</feature>
<dbReference type="EMBL" id="CDMZ01000035">
    <property type="protein sequence ID" value="CEM05084.1"/>
    <property type="molecule type" value="Genomic_DNA"/>
</dbReference>
<dbReference type="VEuPathDB" id="CryptoDB:Cvel_14473"/>
<feature type="region of interest" description="Disordered" evidence="1">
    <location>
        <begin position="19"/>
        <end position="134"/>
    </location>
</feature>
<gene>
    <name evidence="2" type="ORF">Cvel_14473</name>
</gene>